<proteinExistence type="predicted"/>
<organism evidence="1 2">
    <name type="scientific">Actinomadura syzygii</name>
    <dbReference type="NCBI Taxonomy" id="1427538"/>
    <lineage>
        <taxon>Bacteria</taxon>
        <taxon>Bacillati</taxon>
        <taxon>Actinomycetota</taxon>
        <taxon>Actinomycetes</taxon>
        <taxon>Streptosporangiales</taxon>
        <taxon>Thermomonosporaceae</taxon>
        <taxon>Actinomadura</taxon>
    </lineage>
</organism>
<evidence type="ECO:0000313" key="1">
    <source>
        <dbReference type="EMBL" id="TYC16433.1"/>
    </source>
</evidence>
<reference evidence="1 2" key="1">
    <citation type="submission" date="2019-08" db="EMBL/GenBank/DDBJ databases">
        <title>Actinomadura sp. nov. CYP1-5 isolated from mountain soil.</title>
        <authorList>
            <person name="Songsumanus A."/>
            <person name="Kuncharoen N."/>
            <person name="Kudo T."/>
            <person name="Yuki M."/>
            <person name="Igarashi Y."/>
            <person name="Tanasupawat S."/>
        </authorList>
    </citation>
    <scope>NUCLEOTIDE SEQUENCE [LARGE SCALE GENOMIC DNA]</scope>
    <source>
        <strain evidence="1 2">GKU157</strain>
    </source>
</reference>
<dbReference type="AlphaFoldDB" id="A0A5D0UFR8"/>
<sequence>MQLYGQVDSLYDAVRARAPEVQAACVNPGHLSTAKGEGGTDSAEPTRYLRVSYGSSGPRRIVWDANLETYRWDSGPDIGAQLGSDPGEAAARIARTLGAPLDPAPAAE</sequence>
<dbReference type="EMBL" id="VSFF01000003">
    <property type="protein sequence ID" value="TYC16433.1"/>
    <property type="molecule type" value="Genomic_DNA"/>
</dbReference>
<dbReference type="OrthoDB" id="3478846at2"/>
<dbReference type="RefSeq" id="WP_148348988.1">
    <property type="nucleotide sequence ID" value="NZ_JBHSBF010000020.1"/>
</dbReference>
<keyword evidence="2" id="KW-1185">Reference proteome</keyword>
<evidence type="ECO:0000313" key="2">
    <source>
        <dbReference type="Proteomes" id="UP000322634"/>
    </source>
</evidence>
<accession>A0A5D0UFR8</accession>
<protein>
    <submittedName>
        <fullName evidence="1">Uncharacterized protein</fullName>
    </submittedName>
</protein>
<dbReference type="Proteomes" id="UP000322634">
    <property type="component" value="Unassembled WGS sequence"/>
</dbReference>
<gene>
    <name evidence="1" type="ORF">FXF65_07440</name>
</gene>
<comment type="caution">
    <text evidence="1">The sequence shown here is derived from an EMBL/GenBank/DDBJ whole genome shotgun (WGS) entry which is preliminary data.</text>
</comment>
<name>A0A5D0UFR8_9ACTN</name>